<dbReference type="RefSeq" id="WP_264989049.1">
    <property type="nucleotide sequence ID" value="NZ_BRZA01000002.1"/>
</dbReference>
<keyword evidence="1" id="KW-0732">Signal</keyword>
<organism evidence="2 3">
    <name type="scientific">Lysinibacillus piscis</name>
    <dbReference type="NCBI Taxonomy" id="2518931"/>
    <lineage>
        <taxon>Bacteria</taxon>
        <taxon>Bacillati</taxon>
        <taxon>Bacillota</taxon>
        <taxon>Bacilli</taxon>
        <taxon>Bacillales</taxon>
        <taxon>Bacillaceae</taxon>
        <taxon>Lysinibacillus</taxon>
    </lineage>
</organism>
<feature type="signal peptide" evidence="1">
    <location>
        <begin position="1"/>
        <end position="30"/>
    </location>
</feature>
<evidence type="ECO:0000256" key="1">
    <source>
        <dbReference type="SAM" id="SignalP"/>
    </source>
</evidence>
<name>A0ABQ5NMI1_9BACI</name>
<protein>
    <recommendedName>
        <fullName evidence="4">DUF3993 domain-containing protein</fullName>
    </recommendedName>
</protein>
<feature type="chain" id="PRO_5046030008" description="DUF3993 domain-containing protein" evidence="1">
    <location>
        <begin position="31"/>
        <end position="197"/>
    </location>
</feature>
<keyword evidence="3" id="KW-1185">Reference proteome</keyword>
<gene>
    <name evidence="2" type="ORF">LYSBPC_24430</name>
</gene>
<dbReference type="EMBL" id="BRZA01000002">
    <property type="protein sequence ID" value="GLC89316.1"/>
    <property type="molecule type" value="Genomic_DNA"/>
</dbReference>
<evidence type="ECO:0008006" key="4">
    <source>
        <dbReference type="Google" id="ProtNLM"/>
    </source>
</evidence>
<comment type="caution">
    <text evidence="2">The sequence shown here is derived from an EMBL/GenBank/DDBJ whole genome shotgun (WGS) entry which is preliminary data.</text>
</comment>
<proteinExistence type="predicted"/>
<evidence type="ECO:0000313" key="2">
    <source>
        <dbReference type="EMBL" id="GLC89316.1"/>
    </source>
</evidence>
<accession>A0ABQ5NMI1</accession>
<dbReference type="Proteomes" id="UP001065593">
    <property type="component" value="Unassembled WGS sequence"/>
</dbReference>
<reference evidence="2" key="1">
    <citation type="submission" date="2022-08" db="EMBL/GenBank/DDBJ databases">
        <title>Draft genome sequence of Lysinibacillus sp. strain KH24.</title>
        <authorList>
            <person name="Kanbe H."/>
            <person name="Itoh H."/>
        </authorList>
    </citation>
    <scope>NUCLEOTIDE SEQUENCE</scope>
    <source>
        <strain evidence="2">KH24</strain>
    </source>
</reference>
<evidence type="ECO:0000313" key="3">
    <source>
        <dbReference type="Proteomes" id="UP001065593"/>
    </source>
</evidence>
<sequence>MNIKRTVLSSVLAIGVTATGFLYTNTAAHAESFNAPQLNQNYFKKFLPILSERYGDVLNNDYRFDALYFSRDFQDTVTTLQNRIKPKEELFGYSGFVDEKGKIYGRMESFYLPEHLTKLKKLGIDSKTLKDGDEFVVVTTYTKYKWEVVDAFMLPKGTVTIDQEYVNMNIKNMKDILGETTENKQTKKPLKIKKKTK</sequence>